<feature type="chain" id="PRO_5040755409" evidence="3">
    <location>
        <begin position="19"/>
        <end position="216"/>
    </location>
</feature>
<gene>
    <name evidence="4" type="ORF">N7498_007271</name>
</gene>
<dbReference type="EMBL" id="JAPQKR010000014">
    <property type="protein sequence ID" value="KAJ5198154.1"/>
    <property type="molecule type" value="Genomic_DNA"/>
</dbReference>
<keyword evidence="2" id="KW-0472">Membrane</keyword>
<keyword evidence="2" id="KW-1133">Transmembrane helix</keyword>
<feature type="transmembrane region" description="Helical" evidence="2">
    <location>
        <begin position="145"/>
        <end position="167"/>
    </location>
</feature>
<dbReference type="RefSeq" id="XP_058306582.1">
    <property type="nucleotide sequence ID" value="XM_058454333.1"/>
</dbReference>
<evidence type="ECO:0000313" key="5">
    <source>
        <dbReference type="Proteomes" id="UP001150904"/>
    </source>
</evidence>
<name>A0A9W9JKU3_9EURO</name>
<protein>
    <submittedName>
        <fullName evidence="4">Uncharacterized protein</fullName>
    </submittedName>
</protein>
<evidence type="ECO:0000256" key="1">
    <source>
        <dbReference type="SAM" id="MobiDB-lite"/>
    </source>
</evidence>
<dbReference type="GeneID" id="83181634"/>
<feature type="signal peptide" evidence="3">
    <location>
        <begin position="1"/>
        <end position="18"/>
    </location>
</feature>
<dbReference type="AlphaFoldDB" id="A0A9W9JKU3"/>
<feature type="compositionally biased region" description="Basic and acidic residues" evidence="1">
    <location>
        <begin position="79"/>
        <end position="91"/>
    </location>
</feature>
<evidence type="ECO:0000256" key="2">
    <source>
        <dbReference type="SAM" id="Phobius"/>
    </source>
</evidence>
<keyword evidence="2" id="KW-0812">Transmembrane</keyword>
<dbReference type="Proteomes" id="UP001150904">
    <property type="component" value="Unassembled WGS sequence"/>
</dbReference>
<keyword evidence="3" id="KW-0732">Signal</keyword>
<dbReference type="OrthoDB" id="4223058at2759"/>
<comment type="caution">
    <text evidence="4">The sequence shown here is derived from an EMBL/GenBank/DDBJ whole genome shotgun (WGS) entry which is preliminary data.</text>
</comment>
<accession>A0A9W9JKU3</accession>
<feature type="region of interest" description="Disordered" evidence="1">
    <location>
        <begin position="68"/>
        <end position="91"/>
    </location>
</feature>
<reference evidence="4" key="2">
    <citation type="journal article" date="2023" name="IMA Fungus">
        <title>Comparative genomic study of the Penicillium genus elucidates a diverse pangenome and 15 lateral gene transfer events.</title>
        <authorList>
            <person name="Petersen C."/>
            <person name="Sorensen T."/>
            <person name="Nielsen M.R."/>
            <person name="Sondergaard T.E."/>
            <person name="Sorensen J.L."/>
            <person name="Fitzpatrick D.A."/>
            <person name="Frisvad J.C."/>
            <person name="Nielsen K.L."/>
        </authorList>
    </citation>
    <scope>NUCLEOTIDE SEQUENCE</scope>
    <source>
        <strain evidence="4">IBT 15544</strain>
    </source>
</reference>
<feature type="compositionally biased region" description="Polar residues" evidence="1">
    <location>
        <begin position="68"/>
        <end position="77"/>
    </location>
</feature>
<evidence type="ECO:0000256" key="3">
    <source>
        <dbReference type="SAM" id="SignalP"/>
    </source>
</evidence>
<proteinExistence type="predicted"/>
<sequence>MKVSRCVSVLLCATVALGFPIRVLFTGDTPTIVSERSEISRIQKLRAGQSHVPRPTFQEYIARLRSASEATGSNTGETADAKIPQDQRDSHSTPYGSFVGKLIPTDNPEVAKPPTKQTWTSNGIITYLNPADFFEIIDNHGPESVALGLFVLAPIAYFILELLELAIKSCIRERYPRRGRDPVRLVGPERQLRAWSNQQREMQVKSENWWTRRARS</sequence>
<evidence type="ECO:0000313" key="4">
    <source>
        <dbReference type="EMBL" id="KAJ5198154.1"/>
    </source>
</evidence>
<keyword evidence="5" id="KW-1185">Reference proteome</keyword>
<organism evidence="4 5">
    <name type="scientific">Penicillium cinerascens</name>
    <dbReference type="NCBI Taxonomy" id="70096"/>
    <lineage>
        <taxon>Eukaryota</taxon>
        <taxon>Fungi</taxon>
        <taxon>Dikarya</taxon>
        <taxon>Ascomycota</taxon>
        <taxon>Pezizomycotina</taxon>
        <taxon>Eurotiomycetes</taxon>
        <taxon>Eurotiomycetidae</taxon>
        <taxon>Eurotiales</taxon>
        <taxon>Aspergillaceae</taxon>
        <taxon>Penicillium</taxon>
    </lineage>
</organism>
<reference evidence="4" key="1">
    <citation type="submission" date="2022-12" db="EMBL/GenBank/DDBJ databases">
        <authorList>
            <person name="Petersen C."/>
        </authorList>
    </citation>
    <scope>NUCLEOTIDE SEQUENCE</scope>
    <source>
        <strain evidence="4">IBT 15544</strain>
    </source>
</reference>